<evidence type="ECO:0000313" key="4">
    <source>
        <dbReference type="Proteomes" id="UP000807469"/>
    </source>
</evidence>
<dbReference type="PANTHER" id="PTHR40465">
    <property type="entry name" value="CHROMOSOME 1, WHOLE GENOME SHOTGUN SEQUENCE"/>
    <property type="match status" value="1"/>
</dbReference>
<protein>
    <recommendedName>
        <fullName evidence="2">DUF6534 domain-containing protein</fullName>
    </recommendedName>
</protein>
<proteinExistence type="predicted"/>
<accession>A0A9P6CTI6</accession>
<gene>
    <name evidence="3" type="ORF">BDN70DRAFT_921917</name>
</gene>
<evidence type="ECO:0000259" key="2">
    <source>
        <dbReference type="Pfam" id="PF20152"/>
    </source>
</evidence>
<feature type="transmembrane region" description="Helical" evidence="1">
    <location>
        <begin position="56"/>
        <end position="78"/>
    </location>
</feature>
<feature type="transmembrane region" description="Helical" evidence="1">
    <location>
        <begin position="24"/>
        <end position="44"/>
    </location>
</feature>
<comment type="caution">
    <text evidence="3">The sequence shown here is derived from an EMBL/GenBank/DDBJ whole genome shotgun (WGS) entry which is preliminary data.</text>
</comment>
<feature type="transmembrane region" description="Helical" evidence="1">
    <location>
        <begin position="166"/>
        <end position="192"/>
    </location>
</feature>
<feature type="transmembrane region" description="Helical" evidence="1">
    <location>
        <begin position="124"/>
        <end position="146"/>
    </location>
</feature>
<feature type="transmembrane region" description="Helical" evidence="1">
    <location>
        <begin position="98"/>
        <end position="117"/>
    </location>
</feature>
<keyword evidence="1" id="KW-0472">Membrane</keyword>
<dbReference type="AlphaFoldDB" id="A0A9P6CTI6"/>
<feature type="transmembrane region" description="Helical" evidence="1">
    <location>
        <begin position="241"/>
        <end position="261"/>
    </location>
</feature>
<dbReference type="Pfam" id="PF20152">
    <property type="entry name" value="DUF6534"/>
    <property type="match status" value="1"/>
</dbReference>
<dbReference type="Proteomes" id="UP000807469">
    <property type="component" value="Unassembled WGS sequence"/>
</dbReference>
<reference evidence="3" key="1">
    <citation type="submission" date="2020-11" db="EMBL/GenBank/DDBJ databases">
        <authorList>
            <consortium name="DOE Joint Genome Institute"/>
            <person name="Ahrendt S."/>
            <person name="Riley R."/>
            <person name="Andreopoulos W."/>
            <person name="Labutti K."/>
            <person name="Pangilinan J."/>
            <person name="Ruiz-Duenas F.J."/>
            <person name="Barrasa J.M."/>
            <person name="Sanchez-Garcia M."/>
            <person name="Camarero S."/>
            <person name="Miyauchi S."/>
            <person name="Serrano A."/>
            <person name="Linde D."/>
            <person name="Babiker R."/>
            <person name="Drula E."/>
            <person name="Ayuso-Fernandez I."/>
            <person name="Pacheco R."/>
            <person name="Padilla G."/>
            <person name="Ferreira P."/>
            <person name="Barriuso J."/>
            <person name="Kellner H."/>
            <person name="Castanera R."/>
            <person name="Alfaro M."/>
            <person name="Ramirez L."/>
            <person name="Pisabarro A.G."/>
            <person name="Kuo A."/>
            <person name="Tritt A."/>
            <person name="Lipzen A."/>
            <person name="He G."/>
            <person name="Yan M."/>
            <person name="Ng V."/>
            <person name="Cullen D."/>
            <person name="Martin F."/>
            <person name="Rosso M.-N."/>
            <person name="Henrissat B."/>
            <person name="Hibbett D."/>
            <person name="Martinez A.T."/>
            <person name="Grigoriev I.V."/>
        </authorList>
    </citation>
    <scope>NUCLEOTIDE SEQUENCE</scope>
    <source>
        <strain evidence="3">CIRM-BRFM 674</strain>
    </source>
</reference>
<dbReference type="EMBL" id="MU155234">
    <property type="protein sequence ID" value="KAF9478462.1"/>
    <property type="molecule type" value="Genomic_DNA"/>
</dbReference>
<evidence type="ECO:0000313" key="3">
    <source>
        <dbReference type="EMBL" id="KAF9478462.1"/>
    </source>
</evidence>
<sequence length="317" mass="35362">MVLTTIDPSKFVVQSDSVLGAVEVSTFIGLVLYGISVSQGYSYFRTRKDDRLSLKLLVVAILFLETCHSFTACMAIYYDTVTRFRDPEANSYPISTNVLFETLITFVVQMYFSYRIYRLSAENLLIGLGCLTFVVLRCTSGFVLAIECYLDVPNNPNGISLVVHFSWLITSGLAAGGAADVLIAFFMIYYLLKLASPFNTDSTTNFINRLIRWTLQTGLITSLTSVSTIICFQAMKNMVWFGLYIILAKIYSNSLLVSLNARPFKTAQRHHTGKTLTTLQFAVGPGPISLNFPANYDADDLDSQEKSRSMEKELESA</sequence>
<name>A0A9P6CTI6_9AGAR</name>
<evidence type="ECO:0000256" key="1">
    <source>
        <dbReference type="SAM" id="Phobius"/>
    </source>
</evidence>
<dbReference type="OrthoDB" id="2929525at2759"/>
<organism evidence="3 4">
    <name type="scientific">Pholiota conissans</name>
    <dbReference type="NCBI Taxonomy" id="109636"/>
    <lineage>
        <taxon>Eukaryota</taxon>
        <taxon>Fungi</taxon>
        <taxon>Dikarya</taxon>
        <taxon>Basidiomycota</taxon>
        <taxon>Agaricomycotina</taxon>
        <taxon>Agaricomycetes</taxon>
        <taxon>Agaricomycetidae</taxon>
        <taxon>Agaricales</taxon>
        <taxon>Agaricineae</taxon>
        <taxon>Strophariaceae</taxon>
        <taxon>Pholiota</taxon>
    </lineage>
</organism>
<keyword evidence="1" id="KW-0812">Transmembrane</keyword>
<keyword evidence="1" id="KW-1133">Transmembrane helix</keyword>
<feature type="transmembrane region" description="Helical" evidence="1">
    <location>
        <begin position="213"/>
        <end position="235"/>
    </location>
</feature>
<keyword evidence="4" id="KW-1185">Reference proteome</keyword>
<dbReference type="PANTHER" id="PTHR40465:SF1">
    <property type="entry name" value="DUF6534 DOMAIN-CONTAINING PROTEIN"/>
    <property type="match status" value="1"/>
</dbReference>
<dbReference type="InterPro" id="IPR045339">
    <property type="entry name" value="DUF6534"/>
</dbReference>
<feature type="domain" description="DUF6534" evidence="2">
    <location>
        <begin position="178"/>
        <end position="262"/>
    </location>
</feature>